<accession>A0A0D2ILA7</accession>
<organism evidence="2 3">
    <name type="scientific">Fonsecaea multimorphosa CBS 102226</name>
    <dbReference type="NCBI Taxonomy" id="1442371"/>
    <lineage>
        <taxon>Eukaryota</taxon>
        <taxon>Fungi</taxon>
        <taxon>Dikarya</taxon>
        <taxon>Ascomycota</taxon>
        <taxon>Pezizomycotina</taxon>
        <taxon>Eurotiomycetes</taxon>
        <taxon>Chaetothyriomycetidae</taxon>
        <taxon>Chaetothyriales</taxon>
        <taxon>Herpotrichiellaceae</taxon>
        <taxon>Fonsecaea</taxon>
    </lineage>
</organism>
<dbReference type="RefSeq" id="XP_016631934.1">
    <property type="nucleotide sequence ID" value="XM_016777089.1"/>
</dbReference>
<name>A0A0D2ILA7_9EURO</name>
<reference evidence="2 3" key="1">
    <citation type="submission" date="2015-01" db="EMBL/GenBank/DDBJ databases">
        <title>The Genome Sequence of Fonsecaea multimorphosa CBS 102226.</title>
        <authorList>
            <consortium name="The Broad Institute Genomics Platform"/>
            <person name="Cuomo C."/>
            <person name="de Hoog S."/>
            <person name="Gorbushina A."/>
            <person name="Stielow B."/>
            <person name="Teixiera M."/>
            <person name="Abouelleil A."/>
            <person name="Chapman S.B."/>
            <person name="Priest M."/>
            <person name="Young S.K."/>
            <person name="Wortman J."/>
            <person name="Nusbaum C."/>
            <person name="Birren B."/>
        </authorList>
    </citation>
    <scope>NUCLEOTIDE SEQUENCE [LARGE SCALE GENOMIC DNA]</scope>
    <source>
        <strain evidence="2 3">CBS 102226</strain>
    </source>
</reference>
<evidence type="ECO:0000313" key="2">
    <source>
        <dbReference type="EMBL" id="KIX97811.1"/>
    </source>
</evidence>
<feature type="region of interest" description="Disordered" evidence="1">
    <location>
        <begin position="126"/>
        <end position="154"/>
    </location>
</feature>
<dbReference type="EMBL" id="KN848073">
    <property type="protein sequence ID" value="KIX97811.1"/>
    <property type="molecule type" value="Genomic_DNA"/>
</dbReference>
<gene>
    <name evidence="2" type="ORF">Z520_06589</name>
</gene>
<keyword evidence="3" id="KW-1185">Reference proteome</keyword>
<feature type="region of interest" description="Disordered" evidence="1">
    <location>
        <begin position="1"/>
        <end position="54"/>
    </location>
</feature>
<dbReference type="AlphaFoldDB" id="A0A0D2ILA7"/>
<sequence>MSSKRGHASRSRSNSSEAQRVDSRLEGRKSRAVDKIRQNWHCSPDDITTQPPDNWSRDTLAKLAQLSSLCSRENAQGLLERMREKRIQDAPKSAPTLSTIDVTNALADIDRASVSTPEEDAALSDHCQPQTASGAPVAVTGDPSPIQESEARPVVPDAQTSLTVEDAGDIPQLPGFCRNAAFLMERCLELSGSQHEAHVRESFDEILNHIGNPREGGCGPVQGLVEYLLGANLHPDGLEELTSYLNSNPDFTTDLLTERLKWRRLRAVRHSFVQQLLRQDPLVYLLMVALQPDMKWGLINNPVPISLRLRRATDEPPPLGLFFKLTDSRPMLAIQLSCPLPDTSGELFLDIFYDVVYSSLEKDICSKPEVLEDLRRSNATCVVPQFFLDGRPRDLDGLPTQSTAVSIPPCSSIGAAVNGIEDWHSPPVQEEMAILLGSDVMAAKEYLDGVRERILSSYKVAFEDFVEMDIRVNGESSVFWEGDNMEAGHH</sequence>
<proteinExistence type="predicted"/>
<protein>
    <submittedName>
        <fullName evidence="2">Uncharacterized protein</fullName>
    </submittedName>
</protein>
<dbReference type="Proteomes" id="UP000053411">
    <property type="component" value="Unassembled WGS sequence"/>
</dbReference>
<feature type="compositionally biased region" description="Basic and acidic residues" evidence="1">
    <location>
        <begin position="19"/>
        <end position="37"/>
    </location>
</feature>
<dbReference type="OrthoDB" id="4505337at2759"/>
<feature type="compositionally biased region" description="Basic residues" evidence="1">
    <location>
        <begin position="1"/>
        <end position="10"/>
    </location>
</feature>
<dbReference type="VEuPathDB" id="FungiDB:Z520_06589"/>
<dbReference type="GeneID" id="27712335"/>
<evidence type="ECO:0000313" key="3">
    <source>
        <dbReference type="Proteomes" id="UP000053411"/>
    </source>
</evidence>
<evidence type="ECO:0000256" key="1">
    <source>
        <dbReference type="SAM" id="MobiDB-lite"/>
    </source>
</evidence>